<dbReference type="RefSeq" id="WP_007215204.1">
    <property type="nucleotide sequence ID" value="NZ_JH724085.1"/>
</dbReference>
<keyword evidence="1" id="KW-0472">Membrane</keyword>
<keyword evidence="3" id="KW-1185">Reference proteome</keyword>
<dbReference type="OrthoDB" id="1013012at2"/>
<dbReference type="Pfam" id="PF20558">
    <property type="entry name" value="DUF6769"/>
    <property type="match status" value="1"/>
</dbReference>
<evidence type="ECO:0000313" key="3">
    <source>
        <dbReference type="Proteomes" id="UP000003741"/>
    </source>
</evidence>
<protein>
    <submittedName>
        <fullName evidence="2">Uncharacterized protein</fullName>
    </submittedName>
</protein>
<dbReference type="HOGENOM" id="CLU_1912817_0_0_10"/>
<name>I9RDL5_9BACE</name>
<keyword evidence="1" id="KW-1133">Transmembrane helix</keyword>
<dbReference type="EMBL" id="AGXG01000001">
    <property type="protein sequence ID" value="EIY40288.1"/>
    <property type="molecule type" value="Genomic_DNA"/>
</dbReference>
<comment type="caution">
    <text evidence="2">The sequence shown here is derived from an EMBL/GenBank/DDBJ whole genome shotgun (WGS) entry which is preliminary data.</text>
</comment>
<sequence length="132" mass="14863">MKKSTYITFTALAVFMLLIMPYIPHHHHEGALCTIVEHCEEDDIDNDEHTSHNGDNTLCIEDEGFLISKSDIYHNNLTSKFFPVLISTINSLVNGEIELATDSDFGYEISISYQSADVNRSNALRAPPYLLV</sequence>
<evidence type="ECO:0000313" key="2">
    <source>
        <dbReference type="EMBL" id="EIY40288.1"/>
    </source>
</evidence>
<dbReference type="AlphaFoldDB" id="I9RDL5"/>
<organism evidence="2 3">
    <name type="scientific">Bacteroides cellulosilyticus CL02T12C19</name>
    <dbReference type="NCBI Taxonomy" id="997874"/>
    <lineage>
        <taxon>Bacteria</taxon>
        <taxon>Pseudomonadati</taxon>
        <taxon>Bacteroidota</taxon>
        <taxon>Bacteroidia</taxon>
        <taxon>Bacteroidales</taxon>
        <taxon>Bacteroidaceae</taxon>
        <taxon>Bacteroides</taxon>
    </lineage>
</organism>
<gene>
    <name evidence="2" type="ORF">HMPREF1062_00131</name>
</gene>
<proteinExistence type="predicted"/>
<reference evidence="2 3" key="1">
    <citation type="submission" date="2012-02" db="EMBL/GenBank/DDBJ databases">
        <title>The Genome Sequence of Bacteroides cellulosilyticus CL02T12C19.</title>
        <authorList>
            <consortium name="The Broad Institute Genome Sequencing Platform"/>
            <person name="Earl A."/>
            <person name="Ward D."/>
            <person name="Feldgarden M."/>
            <person name="Gevers D."/>
            <person name="Zitomersky N.L."/>
            <person name="Coyne M.J."/>
            <person name="Comstock L.E."/>
            <person name="Young S.K."/>
            <person name="Zeng Q."/>
            <person name="Gargeya S."/>
            <person name="Fitzgerald M."/>
            <person name="Haas B."/>
            <person name="Abouelleil A."/>
            <person name="Alvarado L."/>
            <person name="Arachchi H.M."/>
            <person name="Berlin A."/>
            <person name="Chapman S.B."/>
            <person name="Gearin G."/>
            <person name="Goldberg J."/>
            <person name="Griggs A."/>
            <person name="Gujja S."/>
            <person name="Hansen M."/>
            <person name="Heiman D."/>
            <person name="Howarth C."/>
            <person name="Larimer J."/>
            <person name="Lui A."/>
            <person name="MacDonald P.J.P."/>
            <person name="McCowen C."/>
            <person name="Montmayeur A."/>
            <person name="Murphy C."/>
            <person name="Neiman D."/>
            <person name="Pearson M."/>
            <person name="Priest M."/>
            <person name="Roberts A."/>
            <person name="Saif S."/>
            <person name="Shea T."/>
            <person name="Sisk P."/>
            <person name="Stolte C."/>
            <person name="Sykes S."/>
            <person name="Wortman J."/>
            <person name="Nusbaum C."/>
            <person name="Birren B."/>
        </authorList>
    </citation>
    <scope>NUCLEOTIDE SEQUENCE [LARGE SCALE GENOMIC DNA]</scope>
    <source>
        <strain evidence="2 3">CL02T12C19</strain>
    </source>
</reference>
<accession>I9RDL5</accession>
<feature type="transmembrane region" description="Helical" evidence="1">
    <location>
        <begin position="6"/>
        <end position="23"/>
    </location>
</feature>
<dbReference type="InterPro" id="IPR046660">
    <property type="entry name" value="DUF6769"/>
</dbReference>
<evidence type="ECO:0000256" key="1">
    <source>
        <dbReference type="SAM" id="Phobius"/>
    </source>
</evidence>
<keyword evidence="1" id="KW-0812">Transmembrane</keyword>
<dbReference type="Proteomes" id="UP000003741">
    <property type="component" value="Unassembled WGS sequence"/>
</dbReference>